<gene>
    <name evidence="5" type="ORF">F6X53_27790</name>
</gene>
<keyword evidence="6" id="KW-1185">Reference proteome</keyword>
<dbReference type="Proteomes" id="UP000474159">
    <property type="component" value="Unassembled WGS sequence"/>
</dbReference>
<dbReference type="Gene3D" id="3.40.50.2000">
    <property type="entry name" value="Glycogen Phosphorylase B"/>
    <property type="match status" value="1"/>
</dbReference>
<evidence type="ECO:0000259" key="4">
    <source>
        <dbReference type="Pfam" id="PF00535"/>
    </source>
</evidence>
<evidence type="ECO:0000256" key="1">
    <source>
        <dbReference type="ARBA" id="ARBA00006739"/>
    </source>
</evidence>
<dbReference type="SUPFAM" id="SSF53756">
    <property type="entry name" value="UDP-Glycosyltransferase/glycogen phosphorylase"/>
    <property type="match status" value="1"/>
</dbReference>
<reference evidence="5 6" key="1">
    <citation type="submission" date="2019-09" db="EMBL/GenBank/DDBJ databases">
        <title>YIM 48816 draft genome.</title>
        <authorList>
            <person name="Jiang L."/>
        </authorList>
    </citation>
    <scope>NUCLEOTIDE SEQUENCE [LARGE SCALE GENOMIC DNA]</scope>
    <source>
        <strain evidence="5 6">YIM 48816</strain>
    </source>
</reference>
<dbReference type="InterPro" id="IPR029044">
    <property type="entry name" value="Nucleotide-diphossugar_trans"/>
</dbReference>
<dbReference type="Pfam" id="PF00535">
    <property type="entry name" value="Glycos_transf_2"/>
    <property type="match status" value="1"/>
</dbReference>
<feature type="domain" description="Glycosyltransferase 2-like" evidence="4">
    <location>
        <begin position="365"/>
        <end position="540"/>
    </location>
</feature>
<evidence type="ECO:0000256" key="3">
    <source>
        <dbReference type="ARBA" id="ARBA00022679"/>
    </source>
</evidence>
<dbReference type="Gene3D" id="3.90.550.10">
    <property type="entry name" value="Spore Coat Polysaccharide Biosynthesis Protein SpsA, Chain A"/>
    <property type="match status" value="1"/>
</dbReference>
<evidence type="ECO:0000313" key="6">
    <source>
        <dbReference type="Proteomes" id="UP000474159"/>
    </source>
</evidence>
<evidence type="ECO:0000256" key="2">
    <source>
        <dbReference type="ARBA" id="ARBA00022676"/>
    </source>
</evidence>
<dbReference type="OrthoDB" id="9771846at2"/>
<protein>
    <submittedName>
        <fullName evidence="5">Glycosyltransferase</fullName>
    </submittedName>
</protein>
<proteinExistence type="inferred from homology"/>
<dbReference type="SUPFAM" id="SSF53448">
    <property type="entry name" value="Nucleotide-diphospho-sugar transferases"/>
    <property type="match status" value="1"/>
</dbReference>
<name>A0A6L3SS76_9HYPH</name>
<dbReference type="PANTHER" id="PTHR43179:SF12">
    <property type="entry name" value="GALACTOFURANOSYLTRANSFERASE GLFT2"/>
    <property type="match status" value="1"/>
</dbReference>
<accession>A0A6L3SS76</accession>
<evidence type="ECO:0000313" key="5">
    <source>
        <dbReference type="EMBL" id="KAB1072903.1"/>
    </source>
</evidence>
<dbReference type="EMBL" id="VZZK01000046">
    <property type="protein sequence ID" value="KAB1072903.1"/>
    <property type="molecule type" value="Genomic_DNA"/>
</dbReference>
<organism evidence="5 6">
    <name type="scientific">Methylobacterium soli</name>
    <dbReference type="NCBI Taxonomy" id="553447"/>
    <lineage>
        <taxon>Bacteria</taxon>
        <taxon>Pseudomonadati</taxon>
        <taxon>Pseudomonadota</taxon>
        <taxon>Alphaproteobacteria</taxon>
        <taxon>Hyphomicrobiales</taxon>
        <taxon>Methylobacteriaceae</taxon>
        <taxon>Methylobacterium</taxon>
    </lineage>
</organism>
<sequence length="996" mass="107847">MARAHPLPRRSNMTIEKFNRFLRIDDGALGLSEAGVVVTLEDGDVLACGHSRDEEGQLLLQLPDEAFTRRPNRVFVDVGEGDTRARAVFAVGPDAIEGCLERVSLGLLRGWCSRQVLDGALEESDFALSVDGYDVPAAVTFQYRRDLLERSLNGGFDGFAIALPSGVFDGEAHEFALRVRGAALTSAIVGYRFQPIGCLETVEPGRVAGWCYEPGATPNESLRLQVITDSGSTLTVQADRPAAFEAGERGDRRASDFAVALAGGARAVRIAPNFAPSIDLFRPSVFVPMVDQVEAVSRIAAAVRSGTTLEPTDAQWLRSVGFDAILASLRSGGSHAPVRVAGAFAVGRQEADPAQWDTVTPRHVTIVVPVYDDLGATQACLESLAGSELPEEARVVVINDATPNADLATYLGHFCPAHGFALQRHRVNRGFVATVNEGIVLAGQDDVVLLNADTKVPAGWLQRLRAHAEKHPEAGSITPMSNNATILSWPLANEENPCPSFDETIRLDRLFQEQNSDRVVDLPTGHGFCMYLTRAALDEVGGLDPIWGRGYGEENDWCLRASAHGFRHLAACDTFVAHEGSKSFGASKKALVERNAGILLRRYPEYHELIQNFLRRDPMNEARNAVALARLSELRANLTLHLVNHLGGGVQRYVLDASISQYKEGALPLFLTRVQAAETVADPDYEIRSFSPVLHLRFSASQMPDVVSHLEAAGLTTIHLHTLAGVDFRILPALFGASAEITTTLHDYSWTCPRVFLLQGRSNFCGQPPSDVCDTCIAKFGAHPNIEFKGMFNSVAEYRTFTGSILNQSDTVVAVSDDVSRRVLKIHTDLVVARSHNADLDRLPQLSFPRPRLGRRRIAVPGAIGDHKGYELLLETARAAMAAHTDLCFVVVGFTKDDETLCAVGNVEITGAFPPGHGARLLIQSRAEIGLLLSPWPETYSYTLSDCWEAGLPVACLDIGAPAQRVRSCNGGWVIDPSVSGAGLADSLSAILYDSC</sequence>
<keyword evidence="3 5" id="KW-0808">Transferase</keyword>
<comment type="caution">
    <text evidence="5">The sequence shown here is derived from an EMBL/GenBank/DDBJ whole genome shotgun (WGS) entry which is preliminary data.</text>
</comment>
<dbReference type="AlphaFoldDB" id="A0A6L3SS76"/>
<dbReference type="PANTHER" id="PTHR43179">
    <property type="entry name" value="RHAMNOSYLTRANSFERASE WBBL"/>
    <property type="match status" value="1"/>
</dbReference>
<keyword evidence="2" id="KW-0328">Glycosyltransferase</keyword>
<dbReference type="InterPro" id="IPR001173">
    <property type="entry name" value="Glyco_trans_2-like"/>
</dbReference>
<dbReference type="GO" id="GO:0016757">
    <property type="term" value="F:glycosyltransferase activity"/>
    <property type="evidence" value="ECO:0007669"/>
    <property type="project" value="UniProtKB-KW"/>
</dbReference>
<comment type="similarity">
    <text evidence="1">Belongs to the glycosyltransferase 2 family.</text>
</comment>